<protein>
    <submittedName>
        <fullName evidence="3">Helix-turn-helix domain-containing protein</fullName>
    </submittedName>
</protein>
<evidence type="ECO:0000313" key="3">
    <source>
        <dbReference type="EMBL" id="MBE3002037.1"/>
    </source>
</evidence>
<dbReference type="Pfam" id="PF19054">
    <property type="entry name" value="DUF5753"/>
    <property type="match status" value="1"/>
</dbReference>
<feature type="domain" description="HTH cro/C1-type" evidence="2">
    <location>
        <begin position="8"/>
        <end position="44"/>
    </location>
</feature>
<evidence type="ECO:0000256" key="1">
    <source>
        <dbReference type="SAM" id="MobiDB-lite"/>
    </source>
</evidence>
<reference evidence="3 4" key="1">
    <citation type="submission" date="2020-09" db="EMBL/GenBank/DDBJ databases">
        <title>Diversity and distribution of actinomycetes associated with coral in the coast of Hainan.</title>
        <authorList>
            <person name="Li F."/>
        </authorList>
    </citation>
    <scope>NUCLEOTIDE SEQUENCE [LARGE SCALE GENOMIC DNA]</scope>
    <source>
        <strain evidence="3 4">HNM0947</strain>
    </source>
</reference>
<dbReference type="EMBL" id="JADBGI010000033">
    <property type="protein sequence ID" value="MBE3002037.1"/>
    <property type="molecule type" value="Genomic_DNA"/>
</dbReference>
<dbReference type="SUPFAM" id="SSF47413">
    <property type="entry name" value="lambda repressor-like DNA-binding domains"/>
    <property type="match status" value="1"/>
</dbReference>
<dbReference type="CDD" id="cd00093">
    <property type="entry name" value="HTH_XRE"/>
    <property type="match status" value="1"/>
</dbReference>
<keyword evidence="4" id="KW-1185">Reference proteome</keyword>
<comment type="caution">
    <text evidence="3">The sequence shown here is derived from an EMBL/GenBank/DDBJ whole genome shotgun (WGS) entry which is preliminary data.</text>
</comment>
<name>A0ABR9PDV7_9ACTN</name>
<dbReference type="SMART" id="SM00530">
    <property type="entry name" value="HTH_XRE"/>
    <property type="match status" value="1"/>
</dbReference>
<gene>
    <name evidence="3" type="ORF">IDM40_25550</name>
</gene>
<dbReference type="Gene3D" id="1.10.260.40">
    <property type="entry name" value="lambda repressor-like DNA-binding domains"/>
    <property type="match status" value="1"/>
</dbReference>
<dbReference type="Pfam" id="PF13560">
    <property type="entry name" value="HTH_31"/>
    <property type="match status" value="1"/>
</dbReference>
<feature type="region of interest" description="Disordered" evidence="1">
    <location>
        <begin position="273"/>
        <end position="294"/>
    </location>
</feature>
<accession>A0ABR9PDV7</accession>
<feature type="compositionally biased region" description="Gly residues" evidence="1">
    <location>
        <begin position="280"/>
        <end position="294"/>
    </location>
</feature>
<dbReference type="InterPro" id="IPR010982">
    <property type="entry name" value="Lambda_DNA-bd_dom_sf"/>
</dbReference>
<dbReference type="Proteomes" id="UP000806528">
    <property type="component" value="Unassembled WGS sequence"/>
</dbReference>
<dbReference type="InterPro" id="IPR001387">
    <property type="entry name" value="Cro/C1-type_HTH"/>
</dbReference>
<evidence type="ECO:0000313" key="4">
    <source>
        <dbReference type="Proteomes" id="UP000806528"/>
    </source>
</evidence>
<dbReference type="PROSITE" id="PS50943">
    <property type="entry name" value="HTH_CROC1"/>
    <property type="match status" value="1"/>
</dbReference>
<dbReference type="InterPro" id="IPR043917">
    <property type="entry name" value="DUF5753"/>
</dbReference>
<proteinExistence type="predicted"/>
<sequence>MRRFGRELARLRTMSGISQRALGRETSVSGSLIGHYERAERNPNKGWVERADEVLDADGSLVALWPEVLRSSYPEYAGTFMEAVPQASLLRDYHPLLVPGLLQTRDYAYALIKAYNPMETEDFALDLVEKRIARQEVLHGSSSPVIWTIITEGVIRDLEGDPDILTGQVDHLIELMDRGRVRLQVVPATVRFREHPGLDGAFSLLSLPNRQEVLYAEGPVSGSMVTDSGMVEWMSLKFGSLQSVALPPKETREFLKEARGKVDGHTKLAQVELQQWGRGPLRGGPGGPADGERA</sequence>
<evidence type="ECO:0000259" key="2">
    <source>
        <dbReference type="PROSITE" id="PS50943"/>
    </source>
</evidence>
<organism evidence="3 4">
    <name type="scientific">Nocardiopsis coralli</name>
    <dbReference type="NCBI Taxonomy" id="2772213"/>
    <lineage>
        <taxon>Bacteria</taxon>
        <taxon>Bacillati</taxon>
        <taxon>Actinomycetota</taxon>
        <taxon>Actinomycetes</taxon>
        <taxon>Streptosporangiales</taxon>
        <taxon>Nocardiopsidaceae</taxon>
        <taxon>Nocardiopsis</taxon>
    </lineage>
</organism>